<proteinExistence type="predicted"/>
<evidence type="ECO:0000313" key="6">
    <source>
        <dbReference type="Ensembl" id="ENSPMGP00000027883.1"/>
    </source>
</evidence>
<keyword evidence="4" id="KW-1133">Transmembrane helix</keyword>
<comment type="subcellular location">
    <subcellularLocation>
        <location evidence="1">Membrane</location>
    </subcellularLocation>
</comment>
<evidence type="ECO:0000256" key="4">
    <source>
        <dbReference type="SAM" id="Phobius"/>
    </source>
</evidence>
<accession>A0A3B4BDL1</accession>
<dbReference type="InterPro" id="IPR015919">
    <property type="entry name" value="Cadherin-like_sf"/>
</dbReference>
<organism evidence="6 7">
    <name type="scientific">Periophthalmus magnuspinnatus</name>
    <dbReference type="NCBI Taxonomy" id="409849"/>
    <lineage>
        <taxon>Eukaryota</taxon>
        <taxon>Metazoa</taxon>
        <taxon>Chordata</taxon>
        <taxon>Craniata</taxon>
        <taxon>Vertebrata</taxon>
        <taxon>Euteleostomi</taxon>
        <taxon>Actinopterygii</taxon>
        <taxon>Neopterygii</taxon>
        <taxon>Teleostei</taxon>
        <taxon>Neoteleostei</taxon>
        <taxon>Acanthomorphata</taxon>
        <taxon>Gobiaria</taxon>
        <taxon>Gobiiformes</taxon>
        <taxon>Gobioidei</taxon>
        <taxon>Gobiidae</taxon>
        <taxon>Oxudercinae</taxon>
        <taxon>Periophthalmus</taxon>
    </lineage>
</organism>
<evidence type="ECO:0000313" key="7">
    <source>
        <dbReference type="Proteomes" id="UP000261520"/>
    </source>
</evidence>
<keyword evidence="3" id="KW-0325">Glycoprotein</keyword>
<dbReference type="AlphaFoldDB" id="A0A3B4BDL1"/>
<dbReference type="GO" id="GO:0016020">
    <property type="term" value="C:membrane"/>
    <property type="evidence" value="ECO:0007669"/>
    <property type="project" value="UniProtKB-SubCell"/>
</dbReference>
<reference evidence="6" key="1">
    <citation type="submission" date="2025-08" db="UniProtKB">
        <authorList>
            <consortium name="Ensembl"/>
        </authorList>
    </citation>
    <scope>IDENTIFICATION</scope>
</reference>
<dbReference type="Ensembl" id="ENSPMGT00000029700.1">
    <property type="protein sequence ID" value="ENSPMGP00000027883.1"/>
    <property type="gene ID" value="ENSPMGG00000022489.1"/>
</dbReference>
<keyword evidence="4" id="KW-0812">Transmembrane</keyword>
<keyword evidence="2 4" id="KW-0472">Membrane</keyword>
<reference evidence="6" key="2">
    <citation type="submission" date="2025-09" db="UniProtKB">
        <authorList>
            <consortium name="Ensembl"/>
        </authorList>
    </citation>
    <scope>IDENTIFICATION</scope>
</reference>
<name>A0A3B4BDL1_9GOBI</name>
<sequence>VGIMCFRSCVRIYLWVIFVDFCWTSVFGQLSYTVSEEVTIGTFVGNIAKDLTLTVQDLQLRDFQIVSGTKCTGEIRTKRRMSDNDLKSHPLVVLVC</sequence>
<evidence type="ECO:0000256" key="1">
    <source>
        <dbReference type="ARBA" id="ARBA00004370"/>
    </source>
</evidence>
<protein>
    <recommendedName>
        <fullName evidence="5">Cadherin N-terminal domain-containing protein</fullName>
    </recommendedName>
</protein>
<feature type="transmembrane region" description="Helical" evidence="4">
    <location>
        <begin position="12"/>
        <end position="32"/>
    </location>
</feature>
<feature type="domain" description="Cadherin N-terminal" evidence="5">
    <location>
        <begin position="29"/>
        <end position="69"/>
    </location>
</feature>
<dbReference type="InterPro" id="IPR013164">
    <property type="entry name" value="Cadherin_N"/>
</dbReference>
<keyword evidence="7" id="KW-1185">Reference proteome</keyword>
<dbReference type="SUPFAM" id="SSF49313">
    <property type="entry name" value="Cadherin-like"/>
    <property type="match status" value="1"/>
</dbReference>
<evidence type="ECO:0000256" key="3">
    <source>
        <dbReference type="ARBA" id="ARBA00023180"/>
    </source>
</evidence>
<dbReference type="Proteomes" id="UP000261520">
    <property type="component" value="Unplaced"/>
</dbReference>
<dbReference type="GO" id="GO:0005509">
    <property type="term" value="F:calcium ion binding"/>
    <property type="evidence" value="ECO:0007669"/>
    <property type="project" value="InterPro"/>
</dbReference>
<dbReference type="Gene3D" id="2.60.40.60">
    <property type="entry name" value="Cadherins"/>
    <property type="match status" value="1"/>
</dbReference>
<dbReference type="Pfam" id="PF08266">
    <property type="entry name" value="Cadherin_2"/>
    <property type="match status" value="1"/>
</dbReference>
<dbReference type="STRING" id="409849.ENSPMGP00000027883"/>
<evidence type="ECO:0000259" key="5">
    <source>
        <dbReference type="Pfam" id="PF08266"/>
    </source>
</evidence>
<evidence type="ECO:0000256" key="2">
    <source>
        <dbReference type="ARBA" id="ARBA00023136"/>
    </source>
</evidence>